<dbReference type="GO" id="GO:0005886">
    <property type="term" value="C:plasma membrane"/>
    <property type="evidence" value="ECO:0007669"/>
    <property type="project" value="InterPro"/>
</dbReference>
<reference evidence="2 3" key="1">
    <citation type="submission" date="2020-07" db="EMBL/GenBank/DDBJ databases">
        <authorList>
            <person name="Li M."/>
        </authorList>
    </citation>
    <scope>NUCLEOTIDE SEQUENCE [LARGE SCALE GENOMIC DNA]</scope>
    <source>
        <strain evidence="2 3">DSM 23284</strain>
    </source>
</reference>
<dbReference type="Proteomes" id="UP000559404">
    <property type="component" value="Unassembled WGS sequence"/>
</dbReference>
<dbReference type="RefSeq" id="WP_181761662.1">
    <property type="nucleotide sequence ID" value="NZ_BMCR01000007.1"/>
</dbReference>
<dbReference type="GO" id="GO:0015221">
    <property type="term" value="F:lipopolysaccharide transmembrane transporter activity"/>
    <property type="evidence" value="ECO:0007669"/>
    <property type="project" value="InterPro"/>
</dbReference>
<dbReference type="NCBIfam" id="TIGR04409">
    <property type="entry name" value="LptC_YrbK"/>
    <property type="match status" value="1"/>
</dbReference>
<gene>
    <name evidence="2" type="primary">lptC</name>
    <name evidence="2" type="ORF">H1W37_17550</name>
</gene>
<proteinExistence type="predicted"/>
<keyword evidence="3" id="KW-1185">Reference proteome</keyword>
<evidence type="ECO:0000313" key="3">
    <source>
        <dbReference type="Proteomes" id="UP000559404"/>
    </source>
</evidence>
<dbReference type="Gene3D" id="2.60.450.10">
    <property type="entry name" value="Lipopolysaccharide (LPS) transport protein A like domain"/>
    <property type="match status" value="1"/>
</dbReference>
<name>A0A838XQE6_9HYPH</name>
<organism evidence="2 3">
    <name type="scientific">Stappia taiwanensis</name>
    <dbReference type="NCBI Taxonomy" id="992267"/>
    <lineage>
        <taxon>Bacteria</taxon>
        <taxon>Pseudomonadati</taxon>
        <taxon>Pseudomonadota</taxon>
        <taxon>Alphaproteobacteria</taxon>
        <taxon>Hyphomicrobiales</taxon>
        <taxon>Stappiaceae</taxon>
        <taxon>Stappia</taxon>
    </lineage>
</organism>
<evidence type="ECO:0000313" key="2">
    <source>
        <dbReference type="EMBL" id="MBA4613469.1"/>
    </source>
</evidence>
<dbReference type="AlphaFoldDB" id="A0A838XQE6"/>
<feature type="transmembrane region" description="Helical" evidence="1">
    <location>
        <begin position="20"/>
        <end position="43"/>
    </location>
</feature>
<dbReference type="Pfam" id="PF06835">
    <property type="entry name" value="LptC"/>
    <property type="match status" value="1"/>
</dbReference>
<protein>
    <submittedName>
        <fullName evidence="2">LPS export ABC transporter periplasmic protein LptC</fullName>
    </submittedName>
</protein>
<keyword evidence="1" id="KW-0812">Transmembrane</keyword>
<sequence>MASAQRAARRHSRRVRLLRLLIPGLGGLLLLAIIGAVAVNSYLSSLGFGPISLTADGLVMDNPELSGHDGDRSYRVSADRAIQRISDPRMIDLERIVADLRLSADQQVSLRAVRGTYNSGAETLDLADGIDVETNTGEKARFGSLRVFLDSGRIDTDDAATFTSSFGSLRAARMRFNQKTGTLTFSDGISMTVIPPNQESKR</sequence>
<keyword evidence="1" id="KW-0472">Membrane</keyword>
<dbReference type="EMBL" id="JACEON010000019">
    <property type="protein sequence ID" value="MBA4613469.1"/>
    <property type="molecule type" value="Genomic_DNA"/>
</dbReference>
<reference evidence="2 3" key="2">
    <citation type="submission" date="2020-08" db="EMBL/GenBank/DDBJ databases">
        <title>Stappia taiwanensis sp. nov., isolated from a coastal thermal spring.</title>
        <authorList>
            <person name="Kampfer P."/>
        </authorList>
    </citation>
    <scope>NUCLEOTIDE SEQUENCE [LARGE SCALE GENOMIC DNA]</scope>
    <source>
        <strain evidence="2 3">DSM 23284</strain>
    </source>
</reference>
<accession>A0A838XQE6</accession>
<keyword evidence="1" id="KW-1133">Transmembrane helix</keyword>
<evidence type="ECO:0000256" key="1">
    <source>
        <dbReference type="SAM" id="Phobius"/>
    </source>
</evidence>
<dbReference type="InterPro" id="IPR010664">
    <property type="entry name" value="LipoPS_assembly_LptC-rel"/>
</dbReference>
<comment type="caution">
    <text evidence="2">The sequence shown here is derived from an EMBL/GenBank/DDBJ whole genome shotgun (WGS) entry which is preliminary data.</text>
</comment>
<dbReference type="InterPro" id="IPR026265">
    <property type="entry name" value="LptC"/>
</dbReference>